<dbReference type="Gene3D" id="1.20.120.1490">
    <property type="match status" value="1"/>
</dbReference>
<keyword evidence="4" id="KW-1185">Reference proteome</keyword>
<protein>
    <recommendedName>
        <fullName evidence="5">LTXXQ motif family protein</fullName>
    </recommendedName>
</protein>
<dbReference type="InParanoid" id="W0RNA4"/>
<accession>W0RNA4</accession>
<feature type="region of interest" description="Disordered" evidence="1">
    <location>
        <begin position="25"/>
        <end position="47"/>
    </location>
</feature>
<dbReference type="EMBL" id="CP007128">
    <property type="protein sequence ID" value="AHG91982.1"/>
    <property type="molecule type" value="Genomic_DNA"/>
</dbReference>
<dbReference type="GO" id="GO:0042597">
    <property type="term" value="C:periplasmic space"/>
    <property type="evidence" value="ECO:0007669"/>
    <property type="project" value="InterPro"/>
</dbReference>
<dbReference type="KEGG" id="gba:J421_4445"/>
<gene>
    <name evidence="3" type="ORF">J421_4445</name>
</gene>
<evidence type="ECO:0000256" key="2">
    <source>
        <dbReference type="SAM" id="SignalP"/>
    </source>
</evidence>
<feature type="signal peptide" evidence="2">
    <location>
        <begin position="1"/>
        <end position="23"/>
    </location>
</feature>
<name>W0RNA4_9BACT</name>
<evidence type="ECO:0000256" key="1">
    <source>
        <dbReference type="SAM" id="MobiDB-lite"/>
    </source>
</evidence>
<dbReference type="InterPro" id="IPR012899">
    <property type="entry name" value="LTXXQ"/>
</dbReference>
<evidence type="ECO:0000313" key="4">
    <source>
        <dbReference type="Proteomes" id="UP000019151"/>
    </source>
</evidence>
<dbReference type="RefSeq" id="WP_025413415.1">
    <property type="nucleotide sequence ID" value="NZ_CP007128.1"/>
</dbReference>
<organism evidence="3 4">
    <name type="scientific">Gemmatirosa kalamazoonensis</name>
    <dbReference type="NCBI Taxonomy" id="861299"/>
    <lineage>
        <taxon>Bacteria</taxon>
        <taxon>Pseudomonadati</taxon>
        <taxon>Gemmatimonadota</taxon>
        <taxon>Gemmatimonadia</taxon>
        <taxon>Gemmatimonadales</taxon>
        <taxon>Gemmatimonadaceae</taxon>
        <taxon>Gemmatirosa</taxon>
    </lineage>
</organism>
<feature type="chain" id="PRO_5004795197" description="LTXXQ motif family protein" evidence="2">
    <location>
        <begin position="24"/>
        <end position="166"/>
    </location>
</feature>
<proteinExistence type="predicted"/>
<evidence type="ECO:0008006" key="5">
    <source>
        <dbReference type="Google" id="ProtNLM"/>
    </source>
</evidence>
<keyword evidence="2" id="KW-0732">Signal</keyword>
<dbReference type="STRING" id="861299.J421_4445"/>
<reference evidence="3 4" key="1">
    <citation type="journal article" date="2014" name="Genome Announc.">
        <title>Genome Sequence and Methylome of Soil Bacterium Gemmatirosa kalamazoonensis KBS708T, a Member of the Rarely Cultivated Gemmatimonadetes Phylum.</title>
        <authorList>
            <person name="Debruyn J.M."/>
            <person name="Radosevich M."/>
            <person name="Wommack K.E."/>
            <person name="Polson S.W."/>
            <person name="Hauser L.J."/>
            <person name="Fawaz M.N."/>
            <person name="Korlach J."/>
            <person name="Tsai Y.C."/>
        </authorList>
    </citation>
    <scope>NUCLEOTIDE SEQUENCE [LARGE SCALE GENOMIC DNA]</scope>
    <source>
        <strain evidence="3 4">KBS708</strain>
    </source>
</reference>
<dbReference type="Pfam" id="PF07813">
    <property type="entry name" value="LTXXQ"/>
    <property type="match status" value="1"/>
</dbReference>
<dbReference type="HOGENOM" id="CLU_1641319_0_0_0"/>
<dbReference type="Proteomes" id="UP000019151">
    <property type="component" value="Chromosome"/>
</dbReference>
<sequence length="166" mass="18036">MKALRLAALGAAILFGVSATATAQRPMRGTDRAPANDTTRVRHRDGAVGAARQHARRGFGRALLRGVSLTDAQKQQVKAIQQKYAGERRTLAEQLRPAGATAGQRVRPDSAQRAAFQTQVRSLREKQLAEVRGVLTSEQQKTFDANVASFRDRAKAHRGKGVRRGA</sequence>
<evidence type="ECO:0000313" key="3">
    <source>
        <dbReference type="EMBL" id="AHG91982.1"/>
    </source>
</evidence>
<dbReference type="AlphaFoldDB" id="W0RNA4"/>